<proteinExistence type="predicted"/>
<protein>
    <submittedName>
        <fullName evidence="1">Uncharacterized protein</fullName>
    </submittedName>
</protein>
<dbReference type="HOGENOM" id="CLU_3239071_0_0_9"/>
<name>C7G964_9FIRM</name>
<comment type="caution">
    <text evidence="1">The sequence shown here is derived from an EMBL/GenBank/DDBJ whole genome shotgun (WGS) entry which is preliminary data.</text>
</comment>
<dbReference type="EMBL" id="ABYJ02000067">
    <property type="protein sequence ID" value="EEV01613.1"/>
    <property type="molecule type" value="Genomic_DNA"/>
</dbReference>
<gene>
    <name evidence="1" type="ORF">ROSINTL182_06442</name>
</gene>
<reference evidence="1 2" key="1">
    <citation type="submission" date="2009-08" db="EMBL/GenBank/DDBJ databases">
        <authorList>
            <person name="Weinstock G."/>
            <person name="Sodergren E."/>
            <person name="Clifton S."/>
            <person name="Fulton L."/>
            <person name="Fulton B."/>
            <person name="Courtney L."/>
            <person name="Fronick C."/>
            <person name="Harrison M."/>
            <person name="Strong C."/>
            <person name="Farmer C."/>
            <person name="Delahaunty K."/>
            <person name="Markovic C."/>
            <person name="Hall O."/>
            <person name="Minx P."/>
            <person name="Tomlinson C."/>
            <person name="Mitreva M."/>
            <person name="Nelson J."/>
            <person name="Hou S."/>
            <person name="Wollam A."/>
            <person name="Pepin K.H."/>
            <person name="Johnson M."/>
            <person name="Bhonagiri V."/>
            <person name="Nash W.E."/>
            <person name="Warren W."/>
            <person name="Chinwalla A."/>
            <person name="Mardis E.R."/>
            <person name="Wilson R.K."/>
        </authorList>
    </citation>
    <scope>NUCLEOTIDE SEQUENCE [LARGE SCALE GENOMIC DNA]</scope>
    <source>
        <strain evidence="1 2">L1-82</strain>
    </source>
</reference>
<dbReference type="AlphaFoldDB" id="C7G964"/>
<evidence type="ECO:0000313" key="2">
    <source>
        <dbReference type="Proteomes" id="UP000004828"/>
    </source>
</evidence>
<accession>C7G964</accession>
<dbReference type="Proteomes" id="UP000004828">
    <property type="component" value="Unassembled WGS sequence"/>
</dbReference>
<evidence type="ECO:0000313" key="1">
    <source>
        <dbReference type="EMBL" id="EEV01613.1"/>
    </source>
</evidence>
<sequence>MGLVLFFVQSLLCDLQYKITHKKQSRHNFENKIKITAALFFCQ</sequence>
<organism evidence="1 2">
    <name type="scientific">Roseburia intestinalis L1-82</name>
    <dbReference type="NCBI Taxonomy" id="536231"/>
    <lineage>
        <taxon>Bacteria</taxon>
        <taxon>Bacillati</taxon>
        <taxon>Bacillota</taxon>
        <taxon>Clostridia</taxon>
        <taxon>Lachnospirales</taxon>
        <taxon>Lachnospiraceae</taxon>
        <taxon>Roseburia</taxon>
    </lineage>
</organism>